<accession>A0A1F6FIR8</accession>
<gene>
    <name evidence="2" type="ORF">A2392_03020</name>
</gene>
<dbReference type="Proteomes" id="UP000177395">
    <property type="component" value="Unassembled WGS sequence"/>
</dbReference>
<comment type="caution">
    <text evidence="2">The sequence shown here is derived from an EMBL/GenBank/DDBJ whole genome shotgun (WGS) entry which is preliminary data.</text>
</comment>
<evidence type="ECO:0000313" key="3">
    <source>
        <dbReference type="Proteomes" id="UP000177395"/>
    </source>
</evidence>
<keyword evidence="1" id="KW-0472">Membrane</keyword>
<evidence type="ECO:0000313" key="2">
    <source>
        <dbReference type="EMBL" id="OGG85736.1"/>
    </source>
</evidence>
<protein>
    <submittedName>
        <fullName evidence="2">Uncharacterized protein</fullName>
    </submittedName>
</protein>
<dbReference type="EMBL" id="MFMS01000005">
    <property type="protein sequence ID" value="OGG85736.1"/>
    <property type="molecule type" value="Genomic_DNA"/>
</dbReference>
<feature type="transmembrane region" description="Helical" evidence="1">
    <location>
        <begin position="110"/>
        <end position="130"/>
    </location>
</feature>
<dbReference type="AlphaFoldDB" id="A0A1F6FIR8"/>
<proteinExistence type="predicted"/>
<feature type="transmembrane region" description="Helical" evidence="1">
    <location>
        <begin position="83"/>
        <end position="104"/>
    </location>
</feature>
<feature type="transmembrane region" description="Helical" evidence="1">
    <location>
        <begin position="12"/>
        <end position="33"/>
    </location>
</feature>
<evidence type="ECO:0000256" key="1">
    <source>
        <dbReference type="SAM" id="Phobius"/>
    </source>
</evidence>
<sequence>MIKIFSKKTPQYLNRFFILTLILYVVYVIYKVIDLQSIFTASSTVSRPWLYFVIAYLYIWWFTKFENLKFKFWKTETKILYSIFIKFLYFCIFTLEVVIATFIATNFDELFLQIWALLVGILLFFVLYKLRRHIESLHKTRRFKKSEVSQTE</sequence>
<name>A0A1F6FIR8_9BACT</name>
<feature type="transmembrane region" description="Helical" evidence="1">
    <location>
        <begin position="45"/>
        <end position="62"/>
    </location>
</feature>
<organism evidence="2 3">
    <name type="scientific">Candidatus Kaiserbacteria bacterium RIFOXYB1_FULL_46_14</name>
    <dbReference type="NCBI Taxonomy" id="1798531"/>
    <lineage>
        <taxon>Bacteria</taxon>
        <taxon>Candidatus Kaiseribacteriota</taxon>
    </lineage>
</organism>
<keyword evidence="1" id="KW-1133">Transmembrane helix</keyword>
<keyword evidence="1" id="KW-0812">Transmembrane</keyword>
<reference evidence="2 3" key="1">
    <citation type="journal article" date="2016" name="Nat. Commun.">
        <title>Thousands of microbial genomes shed light on interconnected biogeochemical processes in an aquifer system.</title>
        <authorList>
            <person name="Anantharaman K."/>
            <person name="Brown C.T."/>
            <person name="Hug L.A."/>
            <person name="Sharon I."/>
            <person name="Castelle C.J."/>
            <person name="Probst A.J."/>
            <person name="Thomas B.C."/>
            <person name="Singh A."/>
            <person name="Wilkins M.J."/>
            <person name="Karaoz U."/>
            <person name="Brodie E.L."/>
            <person name="Williams K.H."/>
            <person name="Hubbard S.S."/>
            <person name="Banfield J.F."/>
        </authorList>
    </citation>
    <scope>NUCLEOTIDE SEQUENCE [LARGE SCALE GENOMIC DNA]</scope>
</reference>